<protein>
    <submittedName>
        <fullName evidence="6">Lytic transglycosylase domain-containing protein</fullName>
    </submittedName>
</protein>
<gene>
    <name evidence="6" type="ORF">LG219_14175</name>
</gene>
<dbReference type="InterPro" id="IPR037061">
    <property type="entry name" value="Lytic_TGlycoase_superhlx_L_sf"/>
</dbReference>
<dbReference type="EMBL" id="JAJAWG010000014">
    <property type="protein sequence ID" value="MCB5197408.1"/>
    <property type="molecule type" value="Genomic_DNA"/>
</dbReference>
<name>A0ABS8BNU2_9NEIS</name>
<dbReference type="CDD" id="cd13401">
    <property type="entry name" value="Slt70-like"/>
    <property type="match status" value="1"/>
</dbReference>
<proteinExistence type="inferred from homology"/>
<feature type="domain" description="Lytic transglycosylase superhelical linker" evidence="5">
    <location>
        <begin position="392"/>
        <end position="453"/>
    </location>
</feature>
<accession>A0ABS8BNU2</accession>
<evidence type="ECO:0000256" key="3">
    <source>
        <dbReference type="SAM" id="SignalP"/>
    </source>
</evidence>
<dbReference type="InterPro" id="IPR012289">
    <property type="entry name" value="Lytic_TGlycosylase_superhlx_L"/>
</dbReference>
<dbReference type="Gene3D" id="1.10.530.10">
    <property type="match status" value="1"/>
</dbReference>
<dbReference type="PANTHER" id="PTHR37423">
    <property type="entry name" value="SOLUBLE LYTIC MUREIN TRANSGLYCOSYLASE-RELATED"/>
    <property type="match status" value="1"/>
</dbReference>
<feature type="signal peptide" evidence="3">
    <location>
        <begin position="1"/>
        <end position="22"/>
    </location>
</feature>
<evidence type="ECO:0000313" key="7">
    <source>
        <dbReference type="Proteomes" id="UP001198034"/>
    </source>
</evidence>
<organism evidence="6 7">
    <name type="scientific">Deefgea salmonis</name>
    <dbReference type="NCBI Taxonomy" id="2875502"/>
    <lineage>
        <taxon>Bacteria</taxon>
        <taxon>Pseudomonadati</taxon>
        <taxon>Pseudomonadota</taxon>
        <taxon>Betaproteobacteria</taxon>
        <taxon>Neisseriales</taxon>
        <taxon>Chitinibacteraceae</taxon>
        <taxon>Deefgea</taxon>
    </lineage>
</organism>
<dbReference type="SUPFAM" id="SSF53955">
    <property type="entry name" value="Lysozyme-like"/>
    <property type="match status" value="1"/>
</dbReference>
<keyword evidence="2 3" id="KW-0732">Signal</keyword>
<dbReference type="PANTHER" id="PTHR37423:SF5">
    <property type="entry name" value="SOLUBLE LYTIC MUREIN TRANSGLYCOSYLASE"/>
    <property type="match status" value="1"/>
</dbReference>
<dbReference type="InterPro" id="IPR008258">
    <property type="entry name" value="Transglycosylase_SLT_dom_1"/>
</dbReference>
<feature type="chain" id="PRO_5045562279" evidence="3">
    <location>
        <begin position="23"/>
        <end position="630"/>
    </location>
</feature>
<dbReference type="Pfam" id="PF14718">
    <property type="entry name" value="SLT_L"/>
    <property type="match status" value="1"/>
</dbReference>
<dbReference type="Gene3D" id="1.25.20.10">
    <property type="entry name" value="Bacterial muramidases"/>
    <property type="match status" value="1"/>
</dbReference>
<comment type="caution">
    <text evidence="6">The sequence shown here is derived from an EMBL/GenBank/DDBJ whole genome shotgun (WGS) entry which is preliminary data.</text>
</comment>
<evidence type="ECO:0000313" key="6">
    <source>
        <dbReference type="EMBL" id="MCB5197408.1"/>
    </source>
</evidence>
<dbReference type="InterPro" id="IPR023346">
    <property type="entry name" value="Lysozyme-like_dom_sf"/>
</dbReference>
<comment type="similarity">
    <text evidence="1">Belongs to the transglycosylase Slt family.</text>
</comment>
<sequence>MRALSVTLLISSHLLLSASAFANIDLDELREAVRARDLPRIAQISDSNQGKPLEMYPNYYWLTLQIKQISEDDANQFLNRYANTPLASRFRDDWIKELARRQAWPAFEAQYAKIDAPNTELQCLKTQAALARNDNSTLSSNKALWFSGKPQSAACNPVFDALFANGTLNEDDAWWRIRQALAGNRPDFARQLAMRVNRSSEFSAKTIAAINSAPDKQLLQLNAAGRANLELQLYALELLGRKNPAQAAQLIEQLSPTMAAADQRFAWQQLGLTAARRHHPSASVWLGKADLNDLEEEDQAWFVRSALRSEDWPTIEARIKALPAETQEKNTYRYWLARAYEAQNKTNAANAIYLKLADGFDYYGLLAQEKLGNILQESRAPYTSQPEDINAVAALPGVVRALSLNQQNWRVEANREWNFAMQGLSDTQLLAAAELARKNKMYDRSIYTAERTQKIHDFTLRYPTPYREETEQAAKAQGLDPAWVYGLIRQESRFISDIRSSAGAAGLMQLMPNTAKWVAGKMKISDFSPAGITDVSSNLHMGAYYLAYWAENFNGNAILATAGYNAGPGNARKWRTDRELDPTIYIETIPFGETRDYVKKVLSNASHYAHYFKDSPTQLSHRLAKVPAAQ</sequence>
<reference evidence="6 7" key="1">
    <citation type="submission" date="2021-10" db="EMBL/GenBank/DDBJ databases">
        <authorList>
            <person name="Chen M."/>
        </authorList>
    </citation>
    <scope>NUCLEOTIDE SEQUENCE [LARGE SCALE GENOMIC DNA]</scope>
    <source>
        <strain evidence="6 7">H3-26</strain>
    </source>
</reference>
<dbReference type="InterPro" id="IPR008939">
    <property type="entry name" value="Lytic_TGlycosylase_superhlx_U"/>
</dbReference>
<feature type="domain" description="Transglycosylase SLT" evidence="4">
    <location>
        <begin position="471"/>
        <end position="577"/>
    </location>
</feature>
<keyword evidence="7" id="KW-1185">Reference proteome</keyword>
<evidence type="ECO:0000256" key="1">
    <source>
        <dbReference type="ARBA" id="ARBA00007734"/>
    </source>
</evidence>
<dbReference type="RefSeq" id="WP_226765104.1">
    <property type="nucleotide sequence ID" value="NZ_JAJAWG010000014.1"/>
</dbReference>
<evidence type="ECO:0000259" key="5">
    <source>
        <dbReference type="Pfam" id="PF14718"/>
    </source>
</evidence>
<evidence type="ECO:0000259" key="4">
    <source>
        <dbReference type="Pfam" id="PF01464"/>
    </source>
</evidence>
<dbReference type="Pfam" id="PF01464">
    <property type="entry name" value="SLT"/>
    <property type="match status" value="1"/>
</dbReference>
<dbReference type="Proteomes" id="UP001198034">
    <property type="component" value="Unassembled WGS sequence"/>
</dbReference>
<evidence type="ECO:0000256" key="2">
    <source>
        <dbReference type="ARBA" id="ARBA00022729"/>
    </source>
</evidence>
<dbReference type="Gene3D" id="1.10.1240.20">
    <property type="entry name" value="Lytic transglycosylase, superhelical linker domain"/>
    <property type="match status" value="1"/>
</dbReference>
<dbReference type="SUPFAM" id="SSF48435">
    <property type="entry name" value="Bacterial muramidases"/>
    <property type="match status" value="1"/>
</dbReference>